<dbReference type="EMBL" id="CP011307">
    <property type="protein sequence ID" value="ALP92883.1"/>
    <property type="molecule type" value="Genomic_DNA"/>
</dbReference>
<protein>
    <recommendedName>
        <fullName evidence="3">P22 coat protein Gp5</fullName>
    </recommendedName>
</protein>
<dbReference type="PATRIC" id="fig|1297617.4.peg.494"/>
<dbReference type="Proteomes" id="UP000064844">
    <property type="component" value="Chromosome"/>
</dbReference>
<keyword evidence="2" id="KW-1185">Reference proteome</keyword>
<dbReference type="eggNOG" id="ENOG502Z7II">
    <property type="taxonomic scope" value="Bacteria"/>
</dbReference>
<dbReference type="AlphaFoldDB" id="A0A0S2W0J7"/>
<proteinExistence type="predicted"/>
<evidence type="ECO:0000313" key="1">
    <source>
        <dbReference type="EMBL" id="ALP92883.1"/>
    </source>
</evidence>
<dbReference type="KEGG" id="ibu:IB211_00488"/>
<sequence length="365" mass="38966">MANTFLTPSVVAREALMVLENNLVMANLVHRDYSDEFVQVGDTVTIRKPAKFTAKNFAGAIVRQDASEGSVAVKIDRHRDVSFEVTSREMTLDIRDFSSQLIAPAMRAIAQAVDEDLLNECANIAASVQATADPSDLADLAALAKTLDAAMAPLDQRRLVLSTAHKYRYALTDNLSKVAYAGSGETLRNAELGRVYTLDTYMDQNCPDSLSAAPGTAGAYQVTGTAGATVVALTGVSAATATVKKGDCFILDGYRYHFTQDKTAVSGAVAQVGIDCELVKDYTNADAYVVSKPHSLAFHRNAIALVTRPLALPMGDDRAAIISGNGLGVRVVYGYDQDTKKDTVSLDVIYGIQTLDDTLAVKLVG</sequence>
<evidence type="ECO:0008006" key="3">
    <source>
        <dbReference type="Google" id="ProtNLM"/>
    </source>
</evidence>
<accession>A0A0S2W0J7</accession>
<reference evidence="2" key="2">
    <citation type="submission" date="2015-04" db="EMBL/GenBank/DDBJ databases">
        <title>A butyrogenic pathway from the amino acid lysine in a human gut commensal.</title>
        <authorList>
            <person name="de Vos W.M."/>
            <person name="Bui N.T.P."/>
            <person name="Plugge C.M."/>
            <person name="Ritari J."/>
        </authorList>
    </citation>
    <scope>NUCLEOTIDE SEQUENCE [LARGE SCALE GENOMIC DNA]</scope>
    <source>
        <strain evidence="2">AF211</strain>
    </source>
</reference>
<organism evidence="1 2">
    <name type="scientific">Intestinimonas butyriciproducens</name>
    <dbReference type="NCBI Taxonomy" id="1297617"/>
    <lineage>
        <taxon>Bacteria</taxon>
        <taxon>Bacillati</taxon>
        <taxon>Bacillota</taxon>
        <taxon>Clostridia</taxon>
        <taxon>Eubacteriales</taxon>
        <taxon>Intestinimonas</taxon>
    </lineage>
</organism>
<evidence type="ECO:0000313" key="2">
    <source>
        <dbReference type="Proteomes" id="UP000064844"/>
    </source>
</evidence>
<dbReference type="STRING" id="1297617.IB211_00488"/>
<reference evidence="1 2" key="1">
    <citation type="journal article" date="2015" name="Nat. Commun.">
        <title>Production of butyrate from lysine and the Amadori product fructoselysine by a human gut commensal.</title>
        <authorList>
            <person name="Bui T.P."/>
            <person name="Ritari J."/>
            <person name="Boeren S."/>
            <person name="de Waard P."/>
            <person name="Plugge C.M."/>
            <person name="de Vos W.M."/>
        </authorList>
    </citation>
    <scope>NUCLEOTIDE SEQUENCE [LARGE SCALE GENOMIC DNA]</scope>
    <source>
        <strain evidence="1 2">AF211</strain>
    </source>
</reference>
<name>A0A0S2W0J7_9FIRM</name>
<gene>
    <name evidence="1" type="ORF">IB211_00488</name>
</gene>
<dbReference type="RefSeq" id="WP_033118885.1">
    <property type="nucleotide sequence ID" value="NZ_CALICV010000130.1"/>
</dbReference>